<comment type="similarity">
    <text evidence="2">Belongs to the binding-protein-dependent transport system permease family. HisMQ subfamily.</text>
</comment>
<dbReference type="Gene3D" id="1.10.3720.10">
    <property type="entry name" value="MetI-like"/>
    <property type="match status" value="1"/>
</dbReference>
<dbReference type="NCBIfam" id="TIGR01726">
    <property type="entry name" value="HEQRo_perm_3TM"/>
    <property type="match status" value="1"/>
</dbReference>
<keyword evidence="5 9" id="KW-0812">Transmembrane</keyword>
<evidence type="ECO:0000256" key="4">
    <source>
        <dbReference type="ARBA" id="ARBA00022475"/>
    </source>
</evidence>
<dbReference type="SUPFAM" id="SSF161098">
    <property type="entry name" value="MetI-like"/>
    <property type="match status" value="1"/>
</dbReference>
<proteinExistence type="inferred from homology"/>
<keyword evidence="13" id="KW-1185">Reference proteome</keyword>
<evidence type="ECO:0000259" key="10">
    <source>
        <dbReference type="PROSITE" id="PS50928"/>
    </source>
</evidence>
<gene>
    <name evidence="12" type="primary">tcyB</name>
    <name evidence="12" type="ORF">COOX1_0127</name>
    <name evidence="11" type="ORF">CVV65_00610</name>
</gene>
<keyword evidence="3 9" id="KW-0813">Transport</keyword>
<dbReference type="GO" id="GO:0022857">
    <property type="term" value="F:transmembrane transporter activity"/>
    <property type="evidence" value="ECO:0007669"/>
    <property type="project" value="InterPro"/>
</dbReference>
<evidence type="ECO:0000256" key="9">
    <source>
        <dbReference type="RuleBase" id="RU363032"/>
    </source>
</evidence>
<dbReference type="RefSeq" id="WP_100666520.1">
    <property type="nucleotide sequence ID" value="NZ_CP024955.1"/>
</dbReference>
<feature type="domain" description="ABC transmembrane type-1" evidence="10">
    <location>
        <begin position="18"/>
        <end position="212"/>
    </location>
</feature>
<dbReference type="EMBL" id="CP024955">
    <property type="protein sequence ID" value="ATY83662.1"/>
    <property type="molecule type" value="Genomic_DNA"/>
</dbReference>
<evidence type="ECO:0000256" key="5">
    <source>
        <dbReference type="ARBA" id="ARBA00022692"/>
    </source>
</evidence>
<dbReference type="PANTHER" id="PTHR30614:SF20">
    <property type="entry name" value="GLUTAMINE TRANSPORT SYSTEM PERMEASE PROTEIN GLNP"/>
    <property type="match status" value="1"/>
</dbReference>
<dbReference type="InterPro" id="IPR010065">
    <property type="entry name" value="AA_ABC_transptr_permease_3TM"/>
</dbReference>
<dbReference type="FunFam" id="1.10.3720.10:FF:000033">
    <property type="entry name" value="Polar amino acid ABC transporter permease"/>
    <property type="match status" value="1"/>
</dbReference>
<feature type="transmembrane region" description="Helical" evidence="9">
    <location>
        <begin position="56"/>
        <end position="77"/>
    </location>
</feature>
<dbReference type="GO" id="GO:0006865">
    <property type="term" value="P:amino acid transport"/>
    <property type="evidence" value="ECO:0007669"/>
    <property type="project" value="UniProtKB-KW"/>
</dbReference>
<evidence type="ECO:0000313" key="11">
    <source>
        <dbReference type="EMBL" id="ATY83662.1"/>
    </source>
</evidence>
<evidence type="ECO:0000313" key="13">
    <source>
        <dbReference type="Proteomes" id="UP000231932"/>
    </source>
</evidence>
<dbReference type="KEGG" id="kyr:CVV65_00610"/>
<dbReference type="InterPro" id="IPR035906">
    <property type="entry name" value="MetI-like_sf"/>
</dbReference>
<dbReference type="EMBL" id="LR792683">
    <property type="protein sequence ID" value="CAB3389858.1"/>
    <property type="molecule type" value="Genomic_DNA"/>
</dbReference>
<dbReference type="InterPro" id="IPR043429">
    <property type="entry name" value="ArtM/GltK/GlnP/TcyL/YhdX-like"/>
</dbReference>
<dbReference type="AlphaFoldDB" id="A0A2K8N5B2"/>
<dbReference type="OrthoDB" id="9805999at2"/>
<feature type="transmembrane region" description="Helical" evidence="9">
    <location>
        <begin position="24"/>
        <end position="44"/>
    </location>
</feature>
<evidence type="ECO:0000313" key="14">
    <source>
        <dbReference type="Proteomes" id="UP000502196"/>
    </source>
</evidence>
<reference evidence="13" key="1">
    <citation type="submission" date="2017-11" db="EMBL/GenBank/DDBJ databases">
        <title>Complete Genome Sequence of Kyrpidia sp. Strain EA-1, a thermophilic, hydrogen-oxidizing Bacterium, isolated from the Azores.</title>
        <authorList>
            <person name="Reiner J.E."/>
            <person name="Lapp C.J."/>
            <person name="Bunk B."/>
            <person name="Gescher J."/>
        </authorList>
    </citation>
    <scope>NUCLEOTIDE SEQUENCE [LARGE SCALE GENOMIC DNA]</scope>
    <source>
        <strain evidence="13">EA-1</strain>
    </source>
</reference>
<reference evidence="12 14" key="3">
    <citation type="submission" date="2020-04" db="EMBL/GenBank/DDBJ databases">
        <authorList>
            <person name="Hogendoorn C."/>
        </authorList>
    </citation>
    <scope>NUCLEOTIDE SEQUENCE [LARGE SCALE GENOMIC DNA]</scope>
    <source>
        <strain evidence="12">COOX1</strain>
    </source>
</reference>
<evidence type="ECO:0000313" key="12">
    <source>
        <dbReference type="EMBL" id="CAB3389858.1"/>
    </source>
</evidence>
<evidence type="ECO:0000256" key="3">
    <source>
        <dbReference type="ARBA" id="ARBA00022448"/>
    </source>
</evidence>
<protein>
    <submittedName>
        <fullName evidence="12">Cystine ABC transporter (Permease)</fullName>
    </submittedName>
    <submittedName>
        <fullName evidence="11">Nickel transporter</fullName>
    </submittedName>
</protein>
<dbReference type="PANTHER" id="PTHR30614">
    <property type="entry name" value="MEMBRANE COMPONENT OF AMINO ACID ABC TRANSPORTER"/>
    <property type="match status" value="1"/>
</dbReference>
<name>A0A2K8N5B2_9BACL</name>
<sequence>MEAWQSVLQNSSMLIQGLGYTLEYSLYAVVLGTVLGLIFALFRLSGSRILRALGTVYVDIFRGTPLLVQIFFIYFGLPQVLPLHQWFGDFYTLLAGAAALALNEGAYITEIIRAGILSVDKGQWEAAESIGMTSYQKMRYIILPQAFKRMIPPLVNQFIQTIKDTSLLSVISITELVRAAQIVIVTTYFALQFWTAVAVLYLIVILLLTKLSQYLERRLQVDQR</sequence>
<evidence type="ECO:0000256" key="2">
    <source>
        <dbReference type="ARBA" id="ARBA00010072"/>
    </source>
</evidence>
<dbReference type="Pfam" id="PF00528">
    <property type="entry name" value="BPD_transp_1"/>
    <property type="match status" value="1"/>
</dbReference>
<evidence type="ECO:0000256" key="1">
    <source>
        <dbReference type="ARBA" id="ARBA00004651"/>
    </source>
</evidence>
<dbReference type="GO" id="GO:0043190">
    <property type="term" value="C:ATP-binding cassette (ABC) transporter complex"/>
    <property type="evidence" value="ECO:0007669"/>
    <property type="project" value="InterPro"/>
</dbReference>
<keyword evidence="6" id="KW-0029">Amino-acid transport</keyword>
<dbReference type="PROSITE" id="PS50928">
    <property type="entry name" value="ABC_TM1"/>
    <property type="match status" value="1"/>
</dbReference>
<evidence type="ECO:0000256" key="8">
    <source>
        <dbReference type="ARBA" id="ARBA00023136"/>
    </source>
</evidence>
<dbReference type="Proteomes" id="UP000231932">
    <property type="component" value="Chromosome"/>
</dbReference>
<evidence type="ECO:0000256" key="6">
    <source>
        <dbReference type="ARBA" id="ARBA00022970"/>
    </source>
</evidence>
<dbReference type="Proteomes" id="UP000502196">
    <property type="component" value="Chromosome"/>
</dbReference>
<feature type="transmembrane region" description="Helical" evidence="9">
    <location>
        <begin position="191"/>
        <end position="209"/>
    </location>
</feature>
<dbReference type="InterPro" id="IPR000515">
    <property type="entry name" value="MetI-like"/>
</dbReference>
<feature type="transmembrane region" description="Helical" evidence="9">
    <location>
        <begin position="83"/>
        <end position="103"/>
    </location>
</feature>
<accession>A0A2K8N5B2</accession>
<keyword evidence="8 9" id="KW-0472">Membrane</keyword>
<evidence type="ECO:0000256" key="7">
    <source>
        <dbReference type="ARBA" id="ARBA00022989"/>
    </source>
</evidence>
<dbReference type="CDD" id="cd06261">
    <property type="entry name" value="TM_PBP2"/>
    <property type="match status" value="1"/>
</dbReference>
<reference evidence="11" key="2">
    <citation type="journal article" date="2018" name="Genome Announc.">
        <title>Complete Genome Sequence of Kyrpidia sp. Strain EA-1, a Thermophilic Knallgas Bacterium, Isolated from the Azores.</title>
        <authorList>
            <person name="Reiner J.E."/>
            <person name="Lapp C.J."/>
            <person name="Bunk B."/>
            <person name="Sproer C."/>
            <person name="Overmann J."/>
            <person name="Gescher J."/>
        </authorList>
    </citation>
    <scope>NUCLEOTIDE SEQUENCE</scope>
    <source>
        <strain evidence="11">EA-1</strain>
    </source>
</reference>
<comment type="subcellular location">
    <subcellularLocation>
        <location evidence="1 9">Cell membrane</location>
        <topology evidence="1 9">Multi-pass membrane protein</topology>
    </subcellularLocation>
</comment>
<keyword evidence="7 9" id="KW-1133">Transmembrane helix</keyword>
<organism evidence="11 13">
    <name type="scientific">Kyrpidia spormannii</name>
    <dbReference type="NCBI Taxonomy" id="2055160"/>
    <lineage>
        <taxon>Bacteria</taxon>
        <taxon>Bacillati</taxon>
        <taxon>Bacillota</taxon>
        <taxon>Bacilli</taxon>
        <taxon>Bacillales</taxon>
        <taxon>Alicyclobacillaceae</taxon>
        <taxon>Kyrpidia</taxon>
    </lineage>
</organism>
<keyword evidence="4" id="KW-1003">Cell membrane</keyword>
<feature type="transmembrane region" description="Helical" evidence="9">
    <location>
        <begin position="167"/>
        <end position="185"/>
    </location>
</feature>